<proteinExistence type="predicted"/>
<keyword evidence="1" id="KW-0472">Membrane</keyword>
<feature type="transmembrane region" description="Helical" evidence="1">
    <location>
        <begin position="39"/>
        <end position="59"/>
    </location>
</feature>
<sequence>MKTSALVRFRPRTLFVLALTSAISACGFIWPFLINTKSVPLASICFWAASALAVSLVIIEISNESLDAKSIALLGVLTAIVAALRPIGAGAVGIEPMWFVLILSARVFGSSFGFILGLTSILTSALLTGGIGPWLGYQLFAAGWIGLFAGWLPKKVRGKPEIFLLALYAIATSFIFGVLMDLQFWPWALGLDTQLSYIPQGDIVTNLHRFIIFHFATSMAWDIPRAILTSTLIIFSAPAILGALRRTKFRAAFVTPIEFLESKSAAIERAKELKAL</sequence>
<gene>
    <name evidence="2" type="ORF">UFOPK1438_00552</name>
</gene>
<dbReference type="PROSITE" id="PS51257">
    <property type="entry name" value="PROKAR_LIPOPROTEIN"/>
    <property type="match status" value="1"/>
</dbReference>
<dbReference type="EMBL" id="CAEZSM010000055">
    <property type="protein sequence ID" value="CAB4542618.1"/>
    <property type="molecule type" value="Genomic_DNA"/>
</dbReference>
<feature type="transmembrane region" description="Helical" evidence="1">
    <location>
        <begin position="134"/>
        <end position="151"/>
    </location>
</feature>
<dbReference type="PIRSF" id="PIRSF037395">
    <property type="entry name" value="UCP037395_ABCper"/>
    <property type="match status" value="1"/>
</dbReference>
<dbReference type="Gene3D" id="1.10.1760.20">
    <property type="match status" value="1"/>
</dbReference>
<name>A0A6J6BWW3_9ZZZZ</name>
<reference evidence="2" key="1">
    <citation type="submission" date="2020-05" db="EMBL/GenBank/DDBJ databases">
        <authorList>
            <person name="Chiriac C."/>
            <person name="Salcher M."/>
            <person name="Ghai R."/>
            <person name="Kavagutti S V."/>
        </authorList>
    </citation>
    <scope>NUCLEOTIDE SEQUENCE</scope>
</reference>
<protein>
    <submittedName>
        <fullName evidence="2">Unannotated protein</fullName>
    </submittedName>
</protein>
<evidence type="ECO:0000256" key="1">
    <source>
        <dbReference type="SAM" id="Phobius"/>
    </source>
</evidence>
<feature type="transmembrane region" description="Helical" evidence="1">
    <location>
        <begin position="98"/>
        <end position="122"/>
    </location>
</feature>
<dbReference type="InterPro" id="IPR017196">
    <property type="entry name" value="ECF_substrate-spec_UCP037395"/>
</dbReference>
<evidence type="ECO:0000313" key="2">
    <source>
        <dbReference type="EMBL" id="CAB4542618.1"/>
    </source>
</evidence>
<dbReference type="AlphaFoldDB" id="A0A6J6BWW3"/>
<keyword evidence="1" id="KW-0812">Transmembrane</keyword>
<feature type="transmembrane region" description="Helical" evidence="1">
    <location>
        <begin position="71"/>
        <end position="92"/>
    </location>
</feature>
<keyword evidence="1" id="KW-1133">Transmembrane helix</keyword>
<feature type="transmembrane region" description="Helical" evidence="1">
    <location>
        <begin position="12"/>
        <end position="33"/>
    </location>
</feature>
<accession>A0A6J6BWW3</accession>
<feature type="transmembrane region" description="Helical" evidence="1">
    <location>
        <begin position="227"/>
        <end position="244"/>
    </location>
</feature>
<feature type="transmembrane region" description="Helical" evidence="1">
    <location>
        <begin position="163"/>
        <end position="182"/>
    </location>
</feature>
<organism evidence="2">
    <name type="scientific">freshwater metagenome</name>
    <dbReference type="NCBI Taxonomy" id="449393"/>
    <lineage>
        <taxon>unclassified sequences</taxon>
        <taxon>metagenomes</taxon>
        <taxon>ecological metagenomes</taxon>
    </lineage>
</organism>